<dbReference type="PANTHER" id="PTHR35561:SF1">
    <property type="entry name" value="RNA 2',3'-CYCLIC PHOSPHODIESTERASE"/>
    <property type="match status" value="1"/>
</dbReference>
<gene>
    <name evidence="3" type="ORF">J2739_001404</name>
</gene>
<keyword evidence="3" id="KW-0436">Ligase</keyword>
<feature type="region of interest" description="Disordered" evidence="2">
    <location>
        <begin position="1"/>
        <end position="20"/>
    </location>
</feature>
<dbReference type="PANTHER" id="PTHR35561">
    <property type="entry name" value="RNA 2',3'-CYCLIC PHOSPHODIESTERASE"/>
    <property type="match status" value="1"/>
</dbReference>
<name>A0ABU1NB29_9BURK</name>
<keyword evidence="1" id="KW-0378">Hydrolase</keyword>
<proteinExistence type="predicted"/>
<protein>
    <submittedName>
        <fullName evidence="3">2'-5' RNA ligase</fullName>
        <ecNumber evidence="3">6.5.1.-</ecNumber>
    </submittedName>
</protein>
<reference evidence="3 4" key="1">
    <citation type="submission" date="2023-07" db="EMBL/GenBank/DDBJ databases">
        <title>Sorghum-associated microbial communities from plants grown in Nebraska, USA.</title>
        <authorList>
            <person name="Schachtman D."/>
        </authorList>
    </citation>
    <scope>NUCLEOTIDE SEQUENCE [LARGE SCALE GENOMIC DNA]</scope>
    <source>
        <strain evidence="3 4">DS1781</strain>
    </source>
</reference>
<organism evidence="3 4">
    <name type="scientific">Variovorax soli</name>
    <dbReference type="NCBI Taxonomy" id="376815"/>
    <lineage>
        <taxon>Bacteria</taxon>
        <taxon>Pseudomonadati</taxon>
        <taxon>Pseudomonadota</taxon>
        <taxon>Betaproteobacteria</taxon>
        <taxon>Burkholderiales</taxon>
        <taxon>Comamonadaceae</taxon>
        <taxon>Variovorax</taxon>
    </lineage>
</organism>
<dbReference type="InterPro" id="IPR004175">
    <property type="entry name" value="RNA_CPDase"/>
</dbReference>
<dbReference type="GO" id="GO:0016874">
    <property type="term" value="F:ligase activity"/>
    <property type="evidence" value="ECO:0007669"/>
    <property type="project" value="UniProtKB-KW"/>
</dbReference>
<dbReference type="Pfam" id="PF13563">
    <property type="entry name" value="2_5_RNA_ligase2"/>
    <property type="match status" value="1"/>
</dbReference>
<dbReference type="EMBL" id="JAVDRF010000002">
    <property type="protein sequence ID" value="MDR6535644.1"/>
    <property type="molecule type" value="Genomic_DNA"/>
</dbReference>
<sequence>MTPARGARQPSQEGAAPAPPNTDRLFFALLPDAPALARIERLVDALRRELGLRGKALGASRFHVTLHLLGNFPGLPRDVIDAACAAVEALTVIPSFKLAFDRAGSIARRPRNMPLVLLGDEGVIAAKAFQQALVKTMARAGEGHGDAAPYIPHLTLLYDDTHVAPRPIEPIGWTAHDFVLVRSLIGQGRHEVLARWPLHG</sequence>
<dbReference type="RefSeq" id="WP_309899906.1">
    <property type="nucleotide sequence ID" value="NZ_JAVDRF010000002.1"/>
</dbReference>
<dbReference type="Gene3D" id="3.90.1140.10">
    <property type="entry name" value="Cyclic phosphodiesterase"/>
    <property type="match status" value="1"/>
</dbReference>
<comment type="caution">
    <text evidence="3">The sequence shown here is derived from an EMBL/GenBank/DDBJ whole genome shotgun (WGS) entry which is preliminary data.</text>
</comment>
<evidence type="ECO:0000313" key="4">
    <source>
        <dbReference type="Proteomes" id="UP001184230"/>
    </source>
</evidence>
<dbReference type="EC" id="6.5.1.-" evidence="3"/>
<dbReference type="InterPro" id="IPR009097">
    <property type="entry name" value="Cyclic_Pdiesterase"/>
</dbReference>
<evidence type="ECO:0000313" key="3">
    <source>
        <dbReference type="EMBL" id="MDR6535644.1"/>
    </source>
</evidence>
<dbReference type="Proteomes" id="UP001184230">
    <property type="component" value="Unassembled WGS sequence"/>
</dbReference>
<evidence type="ECO:0000256" key="2">
    <source>
        <dbReference type="SAM" id="MobiDB-lite"/>
    </source>
</evidence>
<keyword evidence="4" id="KW-1185">Reference proteome</keyword>
<accession>A0ABU1NB29</accession>
<evidence type="ECO:0000256" key="1">
    <source>
        <dbReference type="ARBA" id="ARBA00022801"/>
    </source>
</evidence>
<dbReference type="SUPFAM" id="SSF55144">
    <property type="entry name" value="LigT-like"/>
    <property type="match status" value="1"/>
</dbReference>